<evidence type="ECO:0000313" key="2">
    <source>
        <dbReference type="EMBL" id="RCK61973.1"/>
    </source>
</evidence>
<dbReference type="GO" id="GO:0035312">
    <property type="term" value="F:5'-3' DNA exonuclease activity"/>
    <property type="evidence" value="ECO:0007669"/>
    <property type="project" value="TreeGrafter"/>
</dbReference>
<gene>
    <name evidence="2" type="ORF">DTO57_05035</name>
</gene>
<dbReference type="InterPro" id="IPR003141">
    <property type="entry name" value="Pol/His_phosphatase_N"/>
</dbReference>
<dbReference type="AlphaFoldDB" id="A0A367Y7X3"/>
<dbReference type="GO" id="GO:0004534">
    <property type="term" value="F:5'-3' RNA exonuclease activity"/>
    <property type="evidence" value="ECO:0007669"/>
    <property type="project" value="TreeGrafter"/>
</dbReference>
<keyword evidence="3" id="KW-1185">Reference proteome</keyword>
<comment type="caution">
    <text evidence="2">The sequence shown here is derived from an EMBL/GenBank/DDBJ whole genome shotgun (WGS) entry which is preliminary data.</text>
</comment>
<reference evidence="2 3" key="1">
    <citation type="submission" date="2018-07" db="EMBL/GenBank/DDBJ databases">
        <title>Microbacterium endoborsara sp. nov., a novel actinobacterium isolated from Borszczowia aralocaspica.</title>
        <authorList>
            <person name="An D."/>
        </authorList>
    </citation>
    <scope>NUCLEOTIDE SEQUENCE [LARGE SCALE GENOMIC DNA]</scope>
    <source>
        <strain evidence="2 3">C1.15228</strain>
    </source>
</reference>
<dbReference type="PANTHER" id="PTHR42924:SF3">
    <property type="entry name" value="POLYMERASE_HISTIDINOL PHOSPHATASE N-TERMINAL DOMAIN-CONTAINING PROTEIN"/>
    <property type="match status" value="1"/>
</dbReference>
<dbReference type="Gene3D" id="1.10.150.650">
    <property type="match status" value="1"/>
</dbReference>
<dbReference type="SMART" id="SM00481">
    <property type="entry name" value="POLIIIAc"/>
    <property type="match status" value="1"/>
</dbReference>
<dbReference type="EMBL" id="QORO01000001">
    <property type="protein sequence ID" value="RCK61973.1"/>
    <property type="molecule type" value="Genomic_DNA"/>
</dbReference>
<evidence type="ECO:0000259" key="1">
    <source>
        <dbReference type="SMART" id="SM00481"/>
    </source>
</evidence>
<protein>
    <submittedName>
        <fullName evidence="2">PHP domain-containing protein</fullName>
    </submittedName>
</protein>
<dbReference type="InterPro" id="IPR016195">
    <property type="entry name" value="Pol/histidinol_Pase-like"/>
</dbReference>
<dbReference type="Pfam" id="PF02811">
    <property type="entry name" value="PHP"/>
    <property type="match status" value="1"/>
</dbReference>
<dbReference type="CDD" id="cd07438">
    <property type="entry name" value="PHP_HisPPase_AMP"/>
    <property type="match status" value="1"/>
</dbReference>
<feature type="domain" description="Polymerase/histidinol phosphatase N-terminal" evidence="1">
    <location>
        <begin position="57"/>
        <end position="122"/>
    </location>
</feature>
<organism evidence="2 3">
    <name type="scientific">Microbacterium sorbitolivorans</name>
    <dbReference type="NCBI Taxonomy" id="1867410"/>
    <lineage>
        <taxon>Bacteria</taxon>
        <taxon>Bacillati</taxon>
        <taxon>Actinomycetota</taxon>
        <taxon>Actinomycetes</taxon>
        <taxon>Micrococcales</taxon>
        <taxon>Microbacteriaceae</taxon>
        <taxon>Microbacterium</taxon>
    </lineage>
</organism>
<proteinExistence type="predicted"/>
<dbReference type="InterPro" id="IPR004013">
    <property type="entry name" value="PHP_dom"/>
</dbReference>
<dbReference type="OrthoDB" id="9804333at2"/>
<dbReference type="Gene3D" id="3.20.20.140">
    <property type="entry name" value="Metal-dependent hydrolases"/>
    <property type="match status" value="1"/>
</dbReference>
<dbReference type="InterPro" id="IPR052018">
    <property type="entry name" value="PHP_domain"/>
</dbReference>
<accession>A0A367Y7X3</accession>
<dbReference type="PANTHER" id="PTHR42924">
    <property type="entry name" value="EXONUCLEASE"/>
    <property type="match status" value="1"/>
</dbReference>
<dbReference type="Proteomes" id="UP000253508">
    <property type="component" value="Unassembled WGS sequence"/>
</dbReference>
<evidence type="ECO:0000313" key="3">
    <source>
        <dbReference type="Proteomes" id="UP000253508"/>
    </source>
</evidence>
<dbReference type="SUPFAM" id="SSF89550">
    <property type="entry name" value="PHP domain-like"/>
    <property type="match status" value="1"/>
</dbReference>
<sequence>MTVTRTPSERITLASLRTGAEKTRRQGRAKPAHWPSVGFLRPPHYAPLVRHDLPAPADLHLHSTFSDGTEPPTEVVARAAEAGLKTIALTDHDTVAGWDEAARATRAAGLVLIPGIEVSAKHRGRSVHVLAYLPDPNAPELAGLMARVRDDRVGRAERIARNIARDYPVSWDDVLAQRTGDATVGRPHIADALIAAGVVASREEAFAAILHPAGPYYVGHDAPDPGEVVRAIGAAGGVSIIAHPAGRGMLPDDVIRALIGDGLGGFELEHRENSAAGVAHLRGFVDQHDLIVTGSSDYHGIAGKPNRPGENTTAPEMVERIVRAASGTDPVLP</sequence>
<name>A0A367Y7X3_9MICO</name>